<evidence type="ECO:0000313" key="2">
    <source>
        <dbReference type="EMBL" id="KAL0172021.1"/>
    </source>
</evidence>
<comment type="caution">
    <text evidence="2">The sequence shown here is derived from an EMBL/GenBank/DDBJ whole genome shotgun (WGS) entry which is preliminary data.</text>
</comment>
<evidence type="ECO:0000313" key="3">
    <source>
        <dbReference type="Proteomes" id="UP001529510"/>
    </source>
</evidence>
<feature type="domain" description="Hormone-sensitive lipase N-terminal" evidence="1">
    <location>
        <begin position="1"/>
        <end position="86"/>
    </location>
</feature>
<name>A0ABD0PGT3_CIRMR</name>
<proteinExistence type="predicted"/>
<dbReference type="PANTHER" id="PTHR23025">
    <property type="entry name" value="TRIACYLGLYCEROL LIPASE"/>
    <property type="match status" value="1"/>
</dbReference>
<reference evidence="2 3" key="1">
    <citation type="submission" date="2024-05" db="EMBL/GenBank/DDBJ databases">
        <title>Genome sequencing and assembly of Indian major carp, Cirrhinus mrigala (Hamilton, 1822).</title>
        <authorList>
            <person name="Mohindra V."/>
            <person name="Chowdhury L.M."/>
            <person name="Lal K."/>
            <person name="Jena J.K."/>
        </authorList>
    </citation>
    <scope>NUCLEOTIDE SEQUENCE [LARGE SCALE GENOMIC DNA]</scope>
    <source>
        <strain evidence="2">CM1030</strain>
        <tissue evidence="2">Blood</tissue>
    </source>
</reference>
<dbReference type="Pfam" id="PF06350">
    <property type="entry name" value="HSL_N"/>
    <property type="match status" value="1"/>
</dbReference>
<dbReference type="PANTHER" id="PTHR23025:SF1">
    <property type="entry name" value="HORMONE-SENSITIVE LIPASE"/>
    <property type="match status" value="1"/>
</dbReference>
<feature type="non-terminal residue" evidence="2">
    <location>
        <position position="86"/>
    </location>
</feature>
<dbReference type="EMBL" id="JAMKFB020000016">
    <property type="protein sequence ID" value="KAL0172021.1"/>
    <property type="molecule type" value="Genomic_DNA"/>
</dbReference>
<organism evidence="2 3">
    <name type="scientific">Cirrhinus mrigala</name>
    <name type="common">Mrigala</name>
    <dbReference type="NCBI Taxonomy" id="683832"/>
    <lineage>
        <taxon>Eukaryota</taxon>
        <taxon>Metazoa</taxon>
        <taxon>Chordata</taxon>
        <taxon>Craniata</taxon>
        <taxon>Vertebrata</taxon>
        <taxon>Euteleostomi</taxon>
        <taxon>Actinopterygii</taxon>
        <taxon>Neopterygii</taxon>
        <taxon>Teleostei</taxon>
        <taxon>Ostariophysi</taxon>
        <taxon>Cypriniformes</taxon>
        <taxon>Cyprinidae</taxon>
        <taxon>Labeoninae</taxon>
        <taxon>Labeonini</taxon>
        <taxon>Cirrhinus</taxon>
    </lineage>
</organism>
<dbReference type="InterPro" id="IPR010468">
    <property type="entry name" value="HSL_N"/>
</dbReference>
<gene>
    <name evidence="2" type="ORF">M9458_032332</name>
</gene>
<keyword evidence="3" id="KW-1185">Reference proteome</keyword>
<protein>
    <recommendedName>
        <fullName evidence="1">Hormone-sensitive lipase N-terminal domain-containing protein</fullName>
    </recommendedName>
</protein>
<feature type="non-terminal residue" evidence="2">
    <location>
        <position position="1"/>
    </location>
</feature>
<sequence length="86" mass="9967">VVRCCLLHIIHKGRYITSNRRSIFFRASHNAAEMEAALLYLAQRLLHDNSHGNLFFQEESGLSQTFLREYASMHKGCFYGRCVGFQ</sequence>
<accession>A0ABD0PGT3</accession>
<dbReference type="Proteomes" id="UP001529510">
    <property type="component" value="Unassembled WGS sequence"/>
</dbReference>
<evidence type="ECO:0000259" key="1">
    <source>
        <dbReference type="Pfam" id="PF06350"/>
    </source>
</evidence>
<dbReference type="AlphaFoldDB" id="A0ABD0PGT3"/>